<proteinExistence type="predicted"/>
<feature type="region of interest" description="Disordered" evidence="1">
    <location>
        <begin position="19"/>
        <end position="47"/>
    </location>
</feature>
<name>A0A6N6MSJ6_9HYPH</name>
<evidence type="ECO:0000313" key="4">
    <source>
        <dbReference type="Proteomes" id="UP000441523"/>
    </source>
</evidence>
<gene>
    <name evidence="3" type="ORF">F6X51_05650</name>
</gene>
<organism evidence="3 4">
    <name type="scientific">Methylobacterium planeticum</name>
    <dbReference type="NCBI Taxonomy" id="2615211"/>
    <lineage>
        <taxon>Bacteria</taxon>
        <taxon>Pseudomonadati</taxon>
        <taxon>Pseudomonadota</taxon>
        <taxon>Alphaproteobacteria</taxon>
        <taxon>Hyphomicrobiales</taxon>
        <taxon>Methylobacteriaceae</taxon>
        <taxon>Methylobacterium</taxon>
    </lineage>
</organism>
<dbReference type="Proteomes" id="UP000441523">
    <property type="component" value="Unassembled WGS sequence"/>
</dbReference>
<feature type="chain" id="PRO_5026691841" evidence="2">
    <location>
        <begin position="23"/>
        <end position="94"/>
    </location>
</feature>
<accession>A0A6N6MSJ6</accession>
<sequence>MRNTIILATFIVSLGAATAARAEGGEGSRQQAGGAHMSSYVNHPYHDPRSVYAQRRGTGQILGAPMLTDQGPSNLDRRAAERSSWAVGRAPRRR</sequence>
<keyword evidence="4" id="KW-1185">Reference proteome</keyword>
<keyword evidence="2" id="KW-0732">Signal</keyword>
<reference evidence="3 4" key="1">
    <citation type="submission" date="2019-09" db="EMBL/GenBank/DDBJ databases">
        <title>YIM 132548 draft genome.</title>
        <authorList>
            <person name="Jiang L."/>
        </authorList>
    </citation>
    <scope>NUCLEOTIDE SEQUENCE [LARGE SCALE GENOMIC DNA]</scope>
    <source>
        <strain evidence="3 4">YIM 132548</strain>
    </source>
</reference>
<evidence type="ECO:0000256" key="1">
    <source>
        <dbReference type="SAM" id="MobiDB-lite"/>
    </source>
</evidence>
<dbReference type="RefSeq" id="WP_150962257.1">
    <property type="nucleotide sequence ID" value="NZ_VZZJ01000004.1"/>
</dbReference>
<dbReference type="AlphaFoldDB" id="A0A6N6MSJ6"/>
<dbReference type="EMBL" id="VZZJ01000004">
    <property type="protein sequence ID" value="KAB1074617.1"/>
    <property type="molecule type" value="Genomic_DNA"/>
</dbReference>
<evidence type="ECO:0000313" key="3">
    <source>
        <dbReference type="EMBL" id="KAB1074617.1"/>
    </source>
</evidence>
<protein>
    <submittedName>
        <fullName evidence="3">Uncharacterized protein</fullName>
    </submittedName>
</protein>
<evidence type="ECO:0000256" key="2">
    <source>
        <dbReference type="SAM" id="SignalP"/>
    </source>
</evidence>
<comment type="caution">
    <text evidence="3">The sequence shown here is derived from an EMBL/GenBank/DDBJ whole genome shotgun (WGS) entry which is preliminary data.</text>
</comment>
<feature type="region of interest" description="Disordered" evidence="1">
    <location>
        <begin position="63"/>
        <end position="94"/>
    </location>
</feature>
<feature type="signal peptide" evidence="2">
    <location>
        <begin position="1"/>
        <end position="22"/>
    </location>
</feature>